<accession>A0ABS3LBV4</accession>
<dbReference type="PANTHER" id="PTHR16504:SF4">
    <property type="entry name" value="5'(3')-DEOXYRIBONUCLEOTIDASE"/>
    <property type="match status" value="1"/>
</dbReference>
<dbReference type="SFLD" id="SFLDS00003">
    <property type="entry name" value="Haloacid_Dehalogenase"/>
    <property type="match status" value="1"/>
</dbReference>
<dbReference type="InterPro" id="IPR036412">
    <property type="entry name" value="HAD-like_sf"/>
</dbReference>
<dbReference type="RefSeq" id="WP_207674046.1">
    <property type="nucleotide sequence ID" value="NZ_JAFREM010000019.1"/>
</dbReference>
<organism evidence="2 3">
    <name type="scientific">Candidatus Enterococcus moelleringii</name>
    <dbReference type="NCBI Taxonomy" id="2815325"/>
    <lineage>
        <taxon>Bacteria</taxon>
        <taxon>Bacillati</taxon>
        <taxon>Bacillota</taxon>
        <taxon>Bacilli</taxon>
        <taxon>Lactobacillales</taxon>
        <taxon>Enterococcaceae</taxon>
        <taxon>Enterococcus</taxon>
    </lineage>
</organism>
<dbReference type="Gene3D" id="1.10.40.40">
    <property type="entry name" value="Deoxyribonucleotidase, domain 2"/>
    <property type="match status" value="1"/>
</dbReference>
<dbReference type="InterPro" id="IPR010708">
    <property type="entry name" value="5'(3')-deoxyribonucleotidase"/>
</dbReference>
<dbReference type="PANTHER" id="PTHR16504">
    <property type="entry name" value="5'(3')-DEOXYRIBONUCLEOTIDASE"/>
    <property type="match status" value="1"/>
</dbReference>
<comment type="caution">
    <text evidence="2">The sequence shown here is derived from an EMBL/GenBank/DDBJ whole genome shotgun (WGS) entry which is preliminary data.</text>
</comment>
<dbReference type="Pfam" id="PF06941">
    <property type="entry name" value="NT5C"/>
    <property type="match status" value="1"/>
</dbReference>
<evidence type="ECO:0000313" key="2">
    <source>
        <dbReference type="EMBL" id="MBO1307117.1"/>
    </source>
</evidence>
<dbReference type="SFLD" id="SFLDG01126">
    <property type="entry name" value="C1.2:_Nucleotidase_Like"/>
    <property type="match status" value="1"/>
</dbReference>
<protein>
    <submittedName>
        <fullName evidence="2">5'-3'-deoxyribonucleotidase</fullName>
    </submittedName>
</protein>
<dbReference type="SFLD" id="SFLDG01146">
    <property type="entry name" value="C1.2.2"/>
    <property type="match status" value="1"/>
</dbReference>
<dbReference type="SUPFAM" id="SSF56784">
    <property type="entry name" value="HAD-like"/>
    <property type="match status" value="1"/>
</dbReference>
<comment type="similarity">
    <text evidence="1">Belongs to the 5'(3')-deoxyribonucleotidase family.</text>
</comment>
<proteinExistence type="inferred from homology"/>
<evidence type="ECO:0000256" key="1">
    <source>
        <dbReference type="ARBA" id="ARBA00009589"/>
    </source>
</evidence>
<keyword evidence="3" id="KW-1185">Reference proteome</keyword>
<name>A0ABS3LBV4_9ENTE</name>
<dbReference type="Proteomes" id="UP000664601">
    <property type="component" value="Unassembled WGS sequence"/>
</dbReference>
<dbReference type="EMBL" id="JAFREM010000019">
    <property type="protein sequence ID" value="MBO1307117.1"/>
    <property type="molecule type" value="Genomic_DNA"/>
</dbReference>
<reference evidence="2 3" key="1">
    <citation type="submission" date="2021-03" db="EMBL/GenBank/DDBJ databases">
        <title>Enterococcal diversity collection.</title>
        <authorList>
            <person name="Gilmore M.S."/>
            <person name="Schwartzman J."/>
            <person name="Van Tyne D."/>
            <person name="Martin M."/>
            <person name="Earl A.M."/>
            <person name="Manson A.L."/>
            <person name="Straub T."/>
            <person name="Salamzade R."/>
            <person name="Saavedra J."/>
            <person name="Lebreton F."/>
            <person name="Prichula J."/>
            <person name="Schaufler K."/>
            <person name="Gaca A."/>
            <person name="Sgardioli B."/>
            <person name="Wagenaar J."/>
            <person name="Strong T."/>
        </authorList>
    </citation>
    <scope>NUCLEOTIDE SEQUENCE [LARGE SCALE GENOMIC DNA]</scope>
    <source>
        <strain evidence="2 3">669A</strain>
    </source>
</reference>
<dbReference type="Gene3D" id="3.40.50.1000">
    <property type="entry name" value="HAD superfamily/HAD-like"/>
    <property type="match status" value="1"/>
</dbReference>
<evidence type="ECO:0000313" key="3">
    <source>
        <dbReference type="Proteomes" id="UP000664601"/>
    </source>
</evidence>
<sequence length="178" mass="20568">MVRIAVDMDEVIADYVAKELQVYNQRFGTEYTKADLQGRKLRHLHPEHTGAIRAFIREEDHFADFAVIEGAQEGLRKLAEKHEVYIATAAMEVPTCFNAKYAWLQTHFAFIPDDNYVFCGDKSIIAADYLIDDHIRHLETFKGTGILFGAPHNYNETYDIKLNNWQEVVDFFEARYGS</sequence>
<gene>
    <name evidence="2" type="ORF">JZO70_13150</name>
</gene>
<dbReference type="InterPro" id="IPR023214">
    <property type="entry name" value="HAD_sf"/>
</dbReference>